<evidence type="ECO:0000256" key="1">
    <source>
        <dbReference type="SAM" id="Phobius"/>
    </source>
</evidence>
<dbReference type="GeneID" id="93647022"/>
<keyword evidence="3" id="KW-1185">Reference proteome</keyword>
<gene>
    <name evidence="2" type="ORF">NEDG_00672</name>
</gene>
<accession>A0A177EEX1</accession>
<reference evidence="2 3" key="1">
    <citation type="submission" date="2016-02" db="EMBL/GenBank/DDBJ databases">
        <title>Discovery of a natural microsporidian pathogen with a broad tissue tropism in Caenorhabditis elegans.</title>
        <authorList>
            <person name="Luallen R.J."/>
            <person name="Reinke A.W."/>
            <person name="Tong L."/>
            <person name="Botts M.R."/>
            <person name="Felix M.-A."/>
            <person name="Troemel E.R."/>
        </authorList>
    </citation>
    <scope>NUCLEOTIDE SEQUENCE [LARGE SCALE GENOMIC DNA]</scope>
    <source>
        <strain evidence="2 3">JUm2807</strain>
    </source>
</reference>
<name>A0A177EEX1_9MICR</name>
<dbReference type="VEuPathDB" id="MicrosporidiaDB:NEDG_00672"/>
<organism evidence="2 3">
    <name type="scientific">Nematocida displodere</name>
    <dbReference type="NCBI Taxonomy" id="1805483"/>
    <lineage>
        <taxon>Eukaryota</taxon>
        <taxon>Fungi</taxon>
        <taxon>Fungi incertae sedis</taxon>
        <taxon>Microsporidia</taxon>
        <taxon>Nematocida</taxon>
    </lineage>
</organism>
<dbReference type="EMBL" id="LTDL01000040">
    <property type="protein sequence ID" value="OAG29539.1"/>
    <property type="molecule type" value="Genomic_DNA"/>
</dbReference>
<comment type="caution">
    <text evidence="2">The sequence shown here is derived from an EMBL/GenBank/DDBJ whole genome shotgun (WGS) entry which is preliminary data.</text>
</comment>
<evidence type="ECO:0000313" key="3">
    <source>
        <dbReference type="Proteomes" id="UP000185944"/>
    </source>
</evidence>
<sequence>MRKGGTSSGFVLCRFFALVSFLGGVVFPFDGKFLLLWAMEVVHEYFSRKQASIWRTRLQELQARAQAPKKRVAVILDGSSRGGRALKELLVSFGYTVIYPSEKGEETEHTLGIRTGLDREESAEIFIKKITQSQKNVDLLIVNLQRYKKHGNNPTEIKGVEKKIVPSKKKRGFISKRQPYRDVDRVLLEKDPNVRKNYLLGFLLIRGLAPALKSGEGRVVINACRVFNLLGGEYAPSLFPSAFFSFSYSQMCTVLLAFGAKARYHYLDVSVVSTSLLFSEAVNSFPRINRLVLSASDPGVYATCLVSAALSERNKDVVSYYDTTLPRSFAENLGGYDRANDLWEQAEMIS</sequence>
<keyword evidence="1" id="KW-1133">Transmembrane helix</keyword>
<evidence type="ECO:0000313" key="2">
    <source>
        <dbReference type="EMBL" id="OAG29539.1"/>
    </source>
</evidence>
<dbReference type="AlphaFoldDB" id="A0A177EEX1"/>
<dbReference type="Gene3D" id="3.40.50.720">
    <property type="entry name" value="NAD(P)-binding Rossmann-like Domain"/>
    <property type="match status" value="1"/>
</dbReference>
<keyword evidence="1" id="KW-0472">Membrane</keyword>
<dbReference type="OrthoDB" id="2187597at2759"/>
<protein>
    <submittedName>
        <fullName evidence="2">Uncharacterized protein</fullName>
    </submittedName>
</protein>
<keyword evidence="1" id="KW-0812">Transmembrane</keyword>
<feature type="transmembrane region" description="Helical" evidence="1">
    <location>
        <begin position="12"/>
        <end position="39"/>
    </location>
</feature>
<dbReference type="RefSeq" id="XP_067544187.1">
    <property type="nucleotide sequence ID" value="XM_067688090.1"/>
</dbReference>
<dbReference type="Proteomes" id="UP000185944">
    <property type="component" value="Unassembled WGS sequence"/>
</dbReference>
<proteinExistence type="predicted"/>